<gene>
    <name evidence="3" type="ordered locus">EAE_11985</name>
</gene>
<dbReference type="GO" id="GO:0016757">
    <property type="term" value="F:glycosyltransferase activity"/>
    <property type="evidence" value="ECO:0007669"/>
    <property type="project" value="InterPro"/>
</dbReference>
<feature type="domain" description="Glycosyltransferase subfamily 4-like N-terminal" evidence="2">
    <location>
        <begin position="14"/>
        <end position="219"/>
    </location>
</feature>
<sequence length="404" mass="45393">MKILFVNKFFFIKGGAETVYFQERDAMLQAGYQVVDFSMLHAENKPSPWEEFFVHNVDYHDSHGLMSKIKAGVDFIYNAEACAKLNTLLLRERPDIVHFHNIYHQLTPAVIGVAKRFGCKTVLTAHDYKIVCPSYTMLRDGHVCEECLTGSVINAFRHRCQQGDTFKSLLLSLEAYWQKFAKNYAMLDCIIAPSEFMRQTLLRKLPDARIEVIVNGIDANSTVPGETAGDYFLYIGRLSREKGVPTLAQAQQKMQEAMPLKIVGDGPLGADLRARFNGPQFLGYMKHGEELNNLIRGARAVVVPSEYYENCSMSVLEAMAFGRPVIGGNIGGIPEQIRDGVDGYLVEPGNSDALAQLMDKLAADPELARNMGINARQRLEEKYDLARHMQVLQALYEQLVGEKK</sequence>
<dbReference type="PANTHER" id="PTHR45947">
    <property type="entry name" value="SULFOQUINOVOSYL TRANSFERASE SQD2"/>
    <property type="match status" value="1"/>
</dbReference>
<dbReference type="HOGENOM" id="CLU_009583_35_0_6"/>
<dbReference type="GeneID" id="93310581"/>
<protein>
    <submittedName>
        <fullName evidence="3">Glycosyl transferase group 1</fullName>
    </submittedName>
</protein>
<dbReference type="CDD" id="cd03801">
    <property type="entry name" value="GT4_PimA-like"/>
    <property type="match status" value="1"/>
</dbReference>
<evidence type="ECO:0000313" key="3">
    <source>
        <dbReference type="EMBL" id="AEG97311.1"/>
    </source>
</evidence>
<dbReference type="Pfam" id="PF00534">
    <property type="entry name" value="Glycos_transf_1"/>
    <property type="match status" value="1"/>
</dbReference>
<dbReference type="OrthoDB" id="9062832at2"/>
<dbReference type="InterPro" id="IPR028098">
    <property type="entry name" value="Glyco_trans_4-like_N"/>
</dbReference>
<dbReference type="RefSeq" id="WP_015704482.1">
    <property type="nucleotide sequence ID" value="NC_015663.1"/>
</dbReference>
<dbReference type="Proteomes" id="UP000008881">
    <property type="component" value="Chromosome"/>
</dbReference>
<dbReference type="eggNOG" id="COG0438">
    <property type="taxonomic scope" value="Bacteria"/>
</dbReference>
<dbReference type="SUPFAM" id="SSF53756">
    <property type="entry name" value="UDP-Glycosyltransferase/glycogen phosphorylase"/>
    <property type="match status" value="1"/>
</dbReference>
<dbReference type="Gene3D" id="3.40.50.2000">
    <property type="entry name" value="Glycogen Phosphorylase B"/>
    <property type="match status" value="2"/>
</dbReference>
<proteinExistence type="predicted"/>
<dbReference type="KEGG" id="eae:EAE_11985"/>
<accession>A0A0H3FWY1</accession>
<dbReference type="Pfam" id="PF13439">
    <property type="entry name" value="Glyco_transf_4"/>
    <property type="match status" value="1"/>
</dbReference>
<dbReference type="PANTHER" id="PTHR45947:SF13">
    <property type="entry name" value="TRANSFERASE"/>
    <property type="match status" value="1"/>
</dbReference>
<evidence type="ECO:0000259" key="2">
    <source>
        <dbReference type="Pfam" id="PF13439"/>
    </source>
</evidence>
<dbReference type="InterPro" id="IPR001296">
    <property type="entry name" value="Glyco_trans_1"/>
</dbReference>
<keyword evidence="4" id="KW-1185">Reference proteome</keyword>
<feature type="domain" description="Glycosyl transferase family 1" evidence="1">
    <location>
        <begin position="230"/>
        <end position="378"/>
    </location>
</feature>
<reference evidence="3 4" key="1">
    <citation type="journal article" date="2012" name="J. Bacteriol.">
        <title>Complete genome sequence of Enterobacter aerogenes KCTC 2190.</title>
        <authorList>
            <person name="Shin S.H."/>
            <person name="Kim S."/>
            <person name="Kim J.Y."/>
            <person name="Lee S."/>
            <person name="Um Y."/>
            <person name="Oh M.K."/>
            <person name="Kim Y.R."/>
            <person name="Lee J."/>
            <person name="Yang K.S."/>
        </authorList>
    </citation>
    <scope>NUCLEOTIDE SEQUENCE [LARGE SCALE GENOMIC DNA]</scope>
    <source>
        <strain evidence="3 4">KCTC 2190</strain>
    </source>
</reference>
<evidence type="ECO:0000313" key="4">
    <source>
        <dbReference type="Proteomes" id="UP000008881"/>
    </source>
</evidence>
<dbReference type="InterPro" id="IPR050194">
    <property type="entry name" value="Glycosyltransferase_grp1"/>
</dbReference>
<dbReference type="PATRIC" id="fig|1028307.3.peg.2393"/>
<name>A0A0H3FWY1_KLEAK</name>
<dbReference type="AlphaFoldDB" id="A0A0H3FWY1"/>
<evidence type="ECO:0000259" key="1">
    <source>
        <dbReference type="Pfam" id="PF00534"/>
    </source>
</evidence>
<keyword evidence="3" id="KW-0808">Transferase</keyword>
<dbReference type="EMBL" id="CP002824">
    <property type="protein sequence ID" value="AEG97311.1"/>
    <property type="molecule type" value="Genomic_DNA"/>
</dbReference>
<organism evidence="3 4">
    <name type="scientific">Klebsiella aerogenes (strain ATCC 13048 / DSM 30053 / CCUG 1429 / JCM 1235 / KCTC 2190 / NBRC 13534 / NCIMB 10102 / NCTC 10006 / CDC 819-56)</name>
    <name type="common">Enterobacter aerogenes</name>
    <dbReference type="NCBI Taxonomy" id="1028307"/>
    <lineage>
        <taxon>Bacteria</taxon>
        <taxon>Pseudomonadati</taxon>
        <taxon>Pseudomonadota</taxon>
        <taxon>Gammaproteobacteria</taxon>
        <taxon>Enterobacterales</taxon>
        <taxon>Enterobacteriaceae</taxon>
        <taxon>Klebsiella/Raoultella group</taxon>
        <taxon>Klebsiella</taxon>
    </lineage>
</organism>